<name>A0A1M6LLR1_9FIRM</name>
<proteinExistence type="predicted"/>
<dbReference type="Proteomes" id="UP000243547">
    <property type="component" value="Unassembled WGS sequence"/>
</dbReference>
<evidence type="ECO:0000259" key="1">
    <source>
        <dbReference type="Pfam" id="PF10057"/>
    </source>
</evidence>
<gene>
    <name evidence="2" type="ORF">SAMN02745227_00561</name>
</gene>
<accession>A0A1M6LLR1</accession>
<dbReference type="InterPro" id="IPR018745">
    <property type="entry name" value="MpsC"/>
</dbReference>
<keyword evidence="3" id="KW-1185">Reference proteome</keyword>
<evidence type="ECO:0000313" key="3">
    <source>
        <dbReference type="Proteomes" id="UP000243547"/>
    </source>
</evidence>
<dbReference type="RefSeq" id="WP_072906113.1">
    <property type="nucleotide sequence ID" value="NZ_FRAI01000005.1"/>
</dbReference>
<protein>
    <submittedName>
        <fullName evidence="2">Uncharacterized conserved protein</fullName>
    </submittedName>
</protein>
<dbReference type="Pfam" id="PF10057">
    <property type="entry name" value="MpsC"/>
    <property type="match status" value="1"/>
</dbReference>
<dbReference type="OrthoDB" id="9802066at2"/>
<dbReference type="EMBL" id="FRAI01000005">
    <property type="protein sequence ID" value="SHJ72117.1"/>
    <property type="molecule type" value="Genomic_DNA"/>
</dbReference>
<dbReference type="STRING" id="1120989.SAMN02745227_00561"/>
<evidence type="ECO:0000313" key="2">
    <source>
        <dbReference type="EMBL" id="SHJ72117.1"/>
    </source>
</evidence>
<feature type="domain" description="Na+-translocating membrane potential-generating system MpsC" evidence="1">
    <location>
        <begin position="3"/>
        <end position="102"/>
    </location>
</feature>
<organism evidence="2 3">
    <name type="scientific">Anaerobranca californiensis DSM 14826</name>
    <dbReference type="NCBI Taxonomy" id="1120989"/>
    <lineage>
        <taxon>Bacteria</taxon>
        <taxon>Bacillati</taxon>
        <taxon>Bacillota</taxon>
        <taxon>Clostridia</taxon>
        <taxon>Eubacteriales</taxon>
        <taxon>Proteinivoracaceae</taxon>
        <taxon>Anaerobranca</taxon>
    </lineage>
</organism>
<sequence>MEKNVEKELVLAISNLIKKRTGRGPKQVKVKLEKTNIYVTFSDFLSQLEISFLKFKGNPNRLNEIRRLILERDTILWETIERIAKKEIKEIKIVVNVEENFGEIFINIG</sequence>
<dbReference type="AlphaFoldDB" id="A0A1M6LLR1"/>
<reference evidence="3" key="1">
    <citation type="submission" date="2016-11" db="EMBL/GenBank/DDBJ databases">
        <authorList>
            <person name="Varghese N."/>
            <person name="Submissions S."/>
        </authorList>
    </citation>
    <scope>NUCLEOTIDE SEQUENCE [LARGE SCALE GENOMIC DNA]</scope>
    <source>
        <strain evidence="3">DSM 14826</strain>
    </source>
</reference>